<dbReference type="Proteomes" id="UP001247754">
    <property type="component" value="Unassembled WGS sequence"/>
</dbReference>
<keyword evidence="2" id="KW-1185">Reference proteome</keyword>
<name>A0ABU1FC45_9RHOB</name>
<dbReference type="Pfam" id="PF05045">
    <property type="entry name" value="RgpF"/>
    <property type="match status" value="1"/>
</dbReference>
<evidence type="ECO:0000313" key="1">
    <source>
        <dbReference type="EMBL" id="MDR5654434.1"/>
    </source>
</evidence>
<evidence type="ECO:0000313" key="2">
    <source>
        <dbReference type="Proteomes" id="UP001247754"/>
    </source>
</evidence>
<organism evidence="1 2">
    <name type="scientific">Ruixingdingia sedimenti</name>
    <dbReference type="NCBI Taxonomy" id="3073604"/>
    <lineage>
        <taxon>Bacteria</taxon>
        <taxon>Pseudomonadati</taxon>
        <taxon>Pseudomonadota</taxon>
        <taxon>Alphaproteobacteria</taxon>
        <taxon>Rhodobacterales</taxon>
        <taxon>Paracoccaceae</taxon>
        <taxon>Ruixingdingia</taxon>
    </lineage>
</organism>
<dbReference type="InterPro" id="IPR007739">
    <property type="entry name" value="RgpF"/>
</dbReference>
<comment type="caution">
    <text evidence="1">The sequence shown here is derived from an EMBL/GenBank/DDBJ whole genome shotgun (WGS) entry which is preliminary data.</text>
</comment>
<evidence type="ECO:0008006" key="3">
    <source>
        <dbReference type="Google" id="ProtNLM"/>
    </source>
</evidence>
<proteinExistence type="predicted"/>
<accession>A0ABU1FC45</accession>
<dbReference type="RefSeq" id="WP_310458591.1">
    <property type="nucleotide sequence ID" value="NZ_JAVKPH010000026.1"/>
</dbReference>
<sequence length="421" mass="48823">MLKIFQRIHMAMLYPFAFTVVFLQSTRAWYKALGKKPKIHFEAEYAGQRIMLLALYEKGVLRPDVIRLLQAARAAGLYVLAVNTLKLRDPESLRGLADCYIERPNFGRDFGSYKTGFLHLAKRGWDKTCPRLLMLNDSIYFSEDRLPKFIDDMMGSDIEVLGSTENYEIEYHLGSFCIAMAGSILRNALFRKYWRQYRLTDVRPLVILRGEMRLSRTLKRCVSAPSEFSALYGTSRFLTALRNDPSLADFTIRNRRTSDLTGWKRLSPEFIYKFVQDRFFMPVYGTRDLEVSIESQLEELNQNVYVNGVEDFRNLLERHLVEGSTMETEKLHSLTVALLTEIFMDGSQIHQNPTVLLKLGLPIVKLDGLYRGMFNIFDIENIVRQMTPAEREELQRLLLERPYGGTTLIGWKRAAFMRGLI</sequence>
<reference evidence="1 2" key="1">
    <citation type="submission" date="2023-09" db="EMBL/GenBank/DDBJ databases">
        <title>Xinfangfangia sedmenti sp. nov., isolated the sedment.</title>
        <authorList>
            <person name="Xu L."/>
        </authorList>
    </citation>
    <scope>NUCLEOTIDE SEQUENCE [LARGE SCALE GENOMIC DNA]</scope>
    <source>
        <strain evidence="1 2">LG-4</strain>
    </source>
</reference>
<dbReference type="EMBL" id="JAVKPH010000026">
    <property type="protein sequence ID" value="MDR5654434.1"/>
    <property type="molecule type" value="Genomic_DNA"/>
</dbReference>
<protein>
    <recommendedName>
        <fullName evidence="3">Rhamnan synthesis protein F</fullName>
    </recommendedName>
</protein>
<gene>
    <name evidence="1" type="ORF">RGD00_17620</name>
</gene>